<evidence type="ECO:0000313" key="1">
    <source>
        <dbReference type="EMBL" id="MFC4628034.1"/>
    </source>
</evidence>
<name>A0ABV9HCF1_9MICO</name>
<dbReference type="InterPro" id="IPR011990">
    <property type="entry name" value="TPR-like_helical_dom_sf"/>
</dbReference>
<dbReference type="EMBL" id="JBHSFI010000003">
    <property type="protein sequence ID" value="MFC4628034.1"/>
    <property type="molecule type" value="Genomic_DNA"/>
</dbReference>
<accession>A0ABV9HCF1</accession>
<evidence type="ECO:0000313" key="2">
    <source>
        <dbReference type="Proteomes" id="UP001596011"/>
    </source>
</evidence>
<dbReference type="Gene3D" id="1.25.40.10">
    <property type="entry name" value="Tetratricopeptide repeat domain"/>
    <property type="match status" value="1"/>
</dbReference>
<dbReference type="PANTHER" id="PTHR46082:SF6">
    <property type="entry name" value="AAA+ ATPASE DOMAIN-CONTAINING PROTEIN-RELATED"/>
    <property type="match status" value="1"/>
</dbReference>
<keyword evidence="2" id="KW-1185">Reference proteome</keyword>
<dbReference type="PANTHER" id="PTHR46082">
    <property type="entry name" value="ATP/GTP-BINDING PROTEIN-RELATED"/>
    <property type="match status" value="1"/>
</dbReference>
<dbReference type="SUPFAM" id="SSF48452">
    <property type="entry name" value="TPR-like"/>
    <property type="match status" value="1"/>
</dbReference>
<dbReference type="RefSeq" id="WP_377133727.1">
    <property type="nucleotide sequence ID" value="NZ_JBHSFI010000003.1"/>
</dbReference>
<protein>
    <submittedName>
        <fullName evidence="1">Tetratricopeptide repeat protein</fullName>
    </submittedName>
</protein>
<dbReference type="Proteomes" id="UP001596011">
    <property type="component" value="Unassembled WGS sequence"/>
</dbReference>
<reference evidence="2" key="1">
    <citation type="journal article" date="2019" name="Int. J. Syst. Evol. Microbiol.">
        <title>The Global Catalogue of Microorganisms (GCM) 10K type strain sequencing project: providing services to taxonomists for standard genome sequencing and annotation.</title>
        <authorList>
            <consortium name="The Broad Institute Genomics Platform"/>
            <consortium name="The Broad Institute Genome Sequencing Center for Infectious Disease"/>
            <person name="Wu L."/>
            <person name="Ma J."/>
        </authorList>
    </citation>
    <scope>NUCLEOTIDE SEQUENCE [LARGE SCALE GENOMIC DNA]</scope>
    <source>
        <strain evidence="2">CCUG 42722</strain>
    </source>
</reference>
<comment type="caution">
    <text evidence="1">The sequence shown here is derived from an EMBL/GenBank/DDBJ whole genome shotgun (WGS) entry which is preliminary data.</text>
</comment>
<organism evidence="1 2">
    <name type="scientific">Promicromonospora alba</name>
    <dbReference type="NCBI Taxonomy" id="1616110"/>
    <lineage>
        <taxon>Bacteria</taxon>
        <taxon>Bacillati</taxon>
        <taxon>Actinomycetota</taxon>
        <taxon>Actinomycetes</taxon>
        <taxon>Micrococcales</taxon>
        <taxon>Promicromonosporaceae</taxon>
        <taxon>Promicromonospora</taxon>
    </lineage>
</organism>
<gene>
    <name evidence="1" type="ORF">ACFO6V_07310</name>
</gene>
<dbReference type="InterPro" id="IPR053137">
    <property type="entry name" value="NLR-like"/>
</dbReference>
<sequence length="343" mass="37560">MSQPERDPRPGEGPFCAACTEETLAWDPPDTTTYNGSGSRFYGGSDRCPNCGSVIKELYLTVLWIPIWSLGRYRIIDLGFSLSRMGSQYVGRRFPVSADNPWGDKRLSKSLAMADYLTGKHQKDWPEPAPSRLPEHPEVRGSAHEKAEVMWAAGRASEALPLYEEVLARHEAVLAIDDTATLQLRQRVGEAYLAVGRVTDAYAMLEQTSHHLARVLGPGHPETTRALEAVAEAGSRMGPRGIYDADAVLQKKLDALEKSVGLDDPEALRVASALGSTLQLNDVTGGIDLLERTLERSARVRGAEHPDTIEVRGQLDWLCDVAETGGDRRARRAAAGARKRLHG</sequence>
<proteinExistence type="predicted"/>
<dbReference type="Pfam" id="PF13374">
    <property type="entry name" value="TPR_10"/>
    <property type="match status" value="1"/>
</dbReference>